<comment type="caution">
    <text evidence="8">The sequence shown here is derived from an EMBL/GenBank/DDBJ whole genome shotgun (WGS) entry which is preliminary data.</text>
</comment>
<evidence type="ECO:0000256" key="6">
    <source>
        <dbReference type="SAM" id="SignalP"/>
    </source>
</evidence>
<proteinExistence type="predicted"/>
<reference evidence="8 9" key="1">
    <citation type="journal article" date="2013" name="Genome Announc.">
        <title>Draft Genome Sequence of Cesiribacter andamanensis Strain AMV16T, Isolated from a Soil Sample from a Mud Volcano in the Andaman Islands, India.</title>
        <authorList>
            <person name="Shivaji S."/>
            <person name="Ara S."/>
            <person name="Begum Z."/>
            <person name="Srinivas T.N."/>
            <person name="Singh A."/>
            <person name="Kumar Pinnaka A."/>
        </authorList>
    </citation>
    <scope>NUCLEOTIDE SEQUENCE [LARGE SCALE GENOMIC DNA]</scope>
    <source>
        <strain evidence="8 9">AMV16</strain>
    </source>
</reference>
<dbReference type="InterPro" id="IPR050330">
    <property type="entry name" value="Bact_OuterMem_StrucFunc"/>
</dbReference>
<evidence type="ECO:0000256" key="5">
    <source>
        <dbReference type="SAM" id="MobiDB-lite"/>
    </source>
</evidence>
<keyword evidence="6" id="KW-0732">Signal</keyword>
<dbReference type="PRINTS" id="PR01021">
    <property type="entry name" value="OMPADOMAIN"/>
</dbReference>
<evidence type="ECO:0000259" key="7">
    <source>
        <dbReference type="PROSITE" id="PS51123"/>
    </source>
</evidence>
<evidence type="ECO:0000313" key="9">
    <source>
        <dbReference type="Proteomes" id="UP000011910"/>
    </source>
</evidence>
<dbReference type="EMBL" id="AODQ01000189">
    <property type="protein sequence ID" value="EMR00779.1"/>
    <property type="molecule type" value="Genomic_DNA"/>
</dbReference>
<organism evidence="8 9">
    <name type="scientific">Cesiribacter andamanensis AMV16</name>
    <dbReference type="NCBI Taxonomy" id="1279009"/>
    <lineage>
        <taxon>Bacteria</taxon>
        <taxon>Pseudomonadati</taxon>
        <taxon>Bacteroidota</taxon>
        <taxon>Cytophagia</taxon>
        <taxon>Cytophagales</taxon>
        <taxon>Cesiribacteraceae</taxon>
        <taxon>Cesiribacter</taxon>
    </lineage>
</organism>
<gene>
    <name evidence="8" type="primary">yiaD_6</name>
    <name evidence="8" type="ORF">ADICEAN_04102</name>
</gene>
<evidence type="ECO:0000256" key="3">
    <source>
        <dbReference type="ARBA" id="ARBA00023237"/>
    </source>
</evidence>
<feature type="signal peptide" evidence="6">
    <location>
        <begin position="1"/>
        <end position="18"/>
    </location>
</feature>
<sequence length="424" mass="47056">MKKFLILLLMASLPLSLAAQINVGNRIKSKVNQRANQKVDKAIDKALDSAEGKESKDPKNASSRGEADEGTPPEEGATATATPRKPAITSYSKFDFVPGTKVLFYDDLMSSRIGEFPDFWLTNGMGQTVRLDELPGQWLQLSKSSRYAPDKRFALPADYTVEFDLIMLGPEGHSLGQVDIRLVQLEEADKNPMAAWRFAETKATLNMGFNYSSFSITDNQSKVHNSFNNNVLYENRGTPMHVAIAVNGTRYRMWINEKKVFDIPQLLEKGAGRNMIFLDSHLAKEDPEYQVYLSNFRVAEGRPDMRKALAADGKFVTHGITFDSGSDKIKPESYGLIREIAAVLQEDPSLRIRIIGHTDSDGAAATNLDLSRRRAQAIKTALATEYSIAENRLETDGKGATLPIDSNDTAEGKANNRRAEFIKL</sequence>
<evidence type="ECO:0000256" key="1">
    <source>
        <dbReference type="ARBA" id="ARBA00004442"/>
    </source>
</evidence>
<dbReference type="GO" id="GO:0009279">
    <property type="term" value="C:cell outer membrane"/>
    <property type="evidence" value="ECO:0007669"/>
    <property type="project" value="UniProtKB-SubCell"/>
</dbReference>
<accession>M7NQL9</accession>
<protein>
    <submittedName>
        <fullName evidence="8">Inner membrane lipoprotein YiaD</fullName>
    </submittedName>
</protein>
<evidence type="ECO:0000313" key="8">
    <source>
        <dbReference type="EMBL" id="EMR00779.1"/>
    </source>
</evidence>
<feature type="domain" description="OmpA-like" evidence="7">
    <location>
        <begin position="309"/>
        <end position="424"/>
    </location>
</feature>
<dbReference type="AlphaFoldDB" id="M7NQL9"/>
<dbReference type="Proteomes" id="UP000011910">
    <property type="component" value="Unassembled WGS sequence"/>
</dbReference>
<name>M7NQL9_9BACT</name>
<dbReference type="eggNOG" id="COG2885">
    <property type="taxonomic scope" value="Bacteria"/>
</dbReference>
<keyword evidence="8" id="KW-0449">Lipoprotein</keyword>
<comment type="subcellular location">
    <subcellularLocation>
        <location evidence="1">Cell outer membrane</location>
    </subcellularLocation>
</comment>
<dbReference type="PROSITE" id="PS51123">
    <property type="entry name" value="OMPA_2"/>
    <property type="match status" value="1"/>
</dbReference>
<dbReference type="InterPro" id="IPR036737">
    <property type="entry name" value="OmpA-like_sf"/>
</dbReference>
<dbReference type="PANTHER" id="PTHR30329">
    <property type="entry name" value="STATOR ELEMENT OF FLAGELLAR MOTOR COMPLEX"/>
    <property type="match status" value="1"/>
</dbReference>
<keyword evidence="9" id="KW-1185">Reference proteome</keyword>
<feature type="compositionally biased region" description="Low complexity" evidence="5">
    <location>
        <begin position="73"/>
        <end position="83"/>
    </location>
</feature>
<dbReference type="InterPro" id="IPR006665">
    <property type="entry name" value="OmpA-like"/>
</dbReference>
<dbReference type="Pfam" id="PF00691">
    <property type="entry name" value="OmpA"/>
    <property type="match status" value="1"/>
</dbReference>
<dbReference type="CDD" id="cd07185">
    <property type="entry name" value="OmpA_C-like"/>
    <property type="match status" value="1"/>
</dbReference>
<evidence type="ECO:0000256" key="2">
    <source>
        <dbReference type="ARBA" id="ARBA00023136"/>
    </source>
</evidence>
<dbReference type="SUPFAM" id="SSF103088">
    <property type="entry name" value="OmpA-like"/>
    <property type="match status" value="1"/>
</dbReference>
<evidence type="ECO:0000256" key="4">
    <source>
        <dbReference type="PROSITE-ProRule" id="PRU00473"/>
    </source>
</evidence>
<dbReference type="RefSeq" id="WP_009197477.1">
    <property type="nucleotide sequence ID" value="NZ_AODQ01000189.1"/>
</dbReference>
<dbReference type="Gene3D" id="3.30.1330.60">
    <property type="entry name" value="OmpA-like domain"/>
    <property type="match status" value="1"/>
</dbReference>
<dbReference type="STRING" id="1279009.ADICEAN_04102"/>
<dbReference type="OrthoDB" id="9800869at2"/>
<dbReference type="PANTHER" id="PTHR30329:SF21">
    <property type="entry name" value="LIPOPROTEIN YIAD-RELATED"/>
    <property type="match status" value="1"/>
</dbReference>
<feature type="region of interest" description="Disordered" evidence="5">
    <location>
        <begin position="33"/>
        <end position="84"/>
    </location>
</feature>
<feature type="compositionally biased region" description="Basic and acidic residues" evidence="5">
    <location>
        <begin position="37"/>
        <end position="59"/>
    </location>
</feature>
<dbReference type="InterPro" id="IPR006664">
    <property type="entry name" value="OMP_bac"/>
</dbReference>
<keyword evidence="3" id="KW-0998">Cell outer membrane</keyword>
<feature type="chain" id="PRO_5004082214" evidence="6">
    <location>
        <begin position="19"/>
        <end position="424"/>
    </location>
</feature>
<keyword evidence="2 4" id="KW-0472">Membrane</keyword>